<protein>
    <recommendedName>
        <fullName evidence="3">N-acetylglucosaminyl deacetylase, LmbE family</fullName>
    </recommendedName>
</protein>
<sequence length="233" mass="25363">MGRGGRLVVGLSLSAKPWRTLRWLVLAPHPDDETLGAGALIAQTAKAGRLAGVVYLTDGSGSHETMPGRSGTLVSSRKREAATAFHHLTGNRNQPPVHLDWQDASPVPPGHPAFDRAARRLTALCRRWQVDALAVTARHEPHCDHEAAAKLAYAVGKRIKGRLVIAEYVVWALPPTSSSHRELRTAPMLRGQRRHALAAHRSQLTASHGPGFRLPATRRAMPASDILYLRRAS</sequence>
<name>A0A401J6A2_SPHXE</name>
<evidence type="ECO:0000313" key="2">
    <source>
        <dbReference type="Proteomes" id="UP000290975"/>
    </source>
</evidence>
<evidence type="ECO:0000313" key="1">
    <source>
        <dbReference type="EMBL" id="GBH32118.1"/>
    </source>
</evidence>
<evidence type="ECO:0008006" key="3">
    <source>
        <dbReference type="Google" id="ProtNLM"/>
    </source>
</evidence>
<proteinExistence type="predicted"/>
<dbReference type="AlphaFoldDB" id="A0A401J6A2"/>
<dbReference type="InterPro" id="IPR024078">
    <property type="entry name" value="LmbE-like_dom_sf"/>
</dbReference>
<dbReference type="Proteomes" id="UP000290975">
    <property type="component" value="Unassembled WGS sequence"/>
</dbReference>
<reference evidence="1 2" key="1">
    <citation type="submission" date="2014-12" db="EMBL/GenBank/DDBJ databases">
        <title>Whole genome sequencing of Sphingobium xenophagum OW59.</title>
        <authorList>
            <person name="Ohta Y."/>
            <person name="Nishi S."/>
            <person name="Hatada Y."/>
        </authorList>
    </citation>
    <scope>NUCLEOTIDE SEQUENCE [LARGE SCALE GENOMIC DNA]</scope>
    <source>
        <strain evidence="1 2">OW59</strain>
    </source>
</reference>
<dbReference type="STRING" id="1192759.GCA_000277525_02613"/>
<dbReference type="SUPFAM" id="SSF102588">
    <property type="entry name" value="LmbE-like"/>
    <property type="match status" value="1"/>
</dbReference>
<keyword evidence="2" id="KW-1185">Reference proteome</keyword>
<dbReference type="Pfam" id="PF02585">
    <property type="entry name" value="PIG-L"/>
    <property type="match status" value="1"/>
</dbReference>
<accession>A0A401J6A2</accession>
<dbReference type="EMBL" id="BBQY01000023">
    <property type="protein sequence ID" value="GBH32118.1"/>
    <property type="molecule type" value="Genomic_DNA"/>
</dbReference>
<dbReference type="PANTHER" id="PTHR12993:SF29">
    <property type="entry name" value="BLR3841 PROTEIN"/>
    <property type="match status" value="1"/>
</dbReference>
<dbReference type="Gene3D" id="3.40.50.10320">
    <property type="entry name" value="LmbE-like"/>
    <property type="match status" value="1"/>
</dbReference>
<organism evidence="1 2">
    <name type="scientific">Sphingobium xenophagum</name>
    <dbReference type="NCBI Taxonomy" id="121428"/>
    <lineage>
        <taxon>Bacteria</taxon>
        <taxon>Pseudomonadati</taxon>
        <taxon>Pseudomonadota</taxon>
        <taxon>Alphaproteobacteria</taxon>
        <taxon>Sphingomonadales</taxon>
        <taxon>Sphingomonadaceae</taxon>
        <taxon>Sphingobium</taxon>
    </lineage>
</organism>
<dbReference type="GO" id="GO:0016811">
    <property type="term" value="F:hydrolase activity, acting on carbon-nitrogen (but not peptide) bonds, in linear amides"/>
    <property type="evidence" value="ECO:0007669"/>
    <property type="project" value="TreeGrafter"/>
</dbReference>
<gene>
    <name evidence="1" type="ORF">MBESOW_P3379</name>
</gene>
<dbReference type="PANTHER" id="PTHR12993">
    <property type="entry name" value="N-ACETYLGLUCOSAMINYL-PHOSPHATIDYLINOSITOL DE-N-ACETYLASE-RELATED"/>
    <property type="match status" value="1"/>
</dbReference>
<dbReference type="InterPro" id="IPR003737">
    <property type="entry name" value="GlcNAc_PI_deacetylase-related"/>
</dbReference>
<comment type="caution">
    <text evidence="1">The sequence shown here is derived from an EMBL/GenBank/DDBJ whole genome shotgun (WGS) entry which is preliminary data.</text>
</comment>